<sequence>MIWAEKGRKVSSKVERSVLEPRRLQRGAVVHKQKEEERSQKGEKMPTQEKEKKRGVPATERRGSSEARSVLTTPPQPPDGAIASWSNSDRGMLI</sequence>
<feature type="compositionally biased region" description="Polar residues" evidence="1">
    <location>
        <begin position="84"/>
        <end position="94"/>
    </location>
</feature>
<feature type="compositionally biased region" description="Basic and acidic residues" evidence="1">
    <location>
        <begin position="32"/>
        <end position="65"/>
    </location>
</feature>
<protein>
    <submittedName>
        <fullName evidence="2">Uncharacterized protein</fullName>
    </submittedName>
</protein>
<gene>
    <name evidence="2" type="ORF">B296_00057840</name>
</gene>
<organism evidence="2 3">
    <name type="scientific">Ensete ventricosum</name>
    <name type="common">Abyssinian banana</name>
    <name type="synonym">Musa ensete</name>
    <dbReference type="NCBI Taxonomy" id="4639"/>
    <lineage>
        <taxon>Eukaryota</taxon>
        <taxon>Viridiplantae</taxon>
        <taxon>Streptophyta</taxon>
        <taxon>Embryophyta</taxon>
        <taxon>Tracheophyta</taxon>
        <taxon>Spermatophyta</taxon>
        <taxon>Magnoliopsida</taxon>
        <taxon>Liliopsida</taxon>
        <taxon>Zingiberales</taxon>
        <taxon>Musaceae</taxon>
        <taxon>Ensete</taxon>
    </lineage>
</organism>
<accession>A0A426X5H7</accession>
<dbReference type="AlphaFoldDB" id="A0A426X5H7"/>
<feature type="region of interest" description="Disordered" evidence="1">
    <location>
        <begin position="1"/>
        <end position="94"/>
    </location>
</feature>
<reference evidence="2 3" key="1">
    <citation type="journal article" date="2014" name="Agronomy (Basel)">
        <title>A Draft Genome Sequence for Ensete ventricosum, the Drought-Tolerant Tree Against Hunger.</title>
        <authorList>
            <person name="Harrison J."/>
            <person name="Moore K.A."/>
            <person name="Paszkiewicz K."/>
            <person name="Jones T."/>
            <person name="Grant M."/>
            <person name="Ambacheew D."/>
            <person name="Muzemil S."/>
            <person name="Studholme D.J."/>
        </authorList>
    </citation>
    <scope>NUCLEOTIDE SEQUENCE [LARGE SCALE GENOMIC DNA]</scope>
</reference>
<evidence type="ECO:0000313" key="2">
    <source>
        <dbReference type="EMBL" id="RRT34725.1"/>
    </source>
</evidence>
<evidence type="ECO:0000313" key="3">
    <source>
        <dbReference type="Proteomes" id="UP000287651"/>
    </source>
</evidence>
<name>A0A426X5H7_ENSVE</name>
<proteinExistence type="predicted"/>
<evidence type="ECO:0000256" key="1">
    <source>
        <dbReference type="SAM" id="MobiDB-lite"/>
    </source>
</evidence>
<dbReference type="Proteomes" id="UP000287651">
    <property type="component" value="Unassembled WGS sequence"/>
</dbReference>
<comment type="caution">
    <text evidence="2">The sequence shown here is derived from an EMBL/GenBank/DDBJ whole genome shotgun (WGS) entry which is preliminary data.</text>
</comment>
<feature type="compositionally biased region" description="Basic and acidic residues" evidence="1">
    <location>
        <begin position="1"/>
        <end position="23"/>
    </location>
</feature>
<dbReference type="EMBL" id="AMZH03026183">
    <property type="protein sequence ID" value="RRT34725.1"/>
    <property type="molecule type" value="Genomic_DNA"/>
</dbReference>